<gene>
    <name evidence="2" type="ORF">BZL30_1019</name>
</gene>
<sequence length="40" mass="4491">MRRRRRLARTRSGAWHPHSSALGPQWFIETAATATALGES</sequence>
<organism evidence="2 3">
    <name type="scientific">Mycobacterium kansasii</name>
    <dbReference type="NCBI Taxonomy" id="1768"/>
    <lineage>
        <taxon>Bacteria</taxon>
        <taxon>Bacillati</taxon>
        <taxon>Actinomycetota</taxon>
        <taxon>Actinomycetes</taxon>
        <taxon>Mycobacteriales</taxon>
        <taxon>Mycobacteriaceae</taxon>
        <taxon>Mycobacterium</taxon>
    </lineage>
</organism>
<proteinExistence type="predicted"/>
<feature type="region of interest" description="Disordered" evidence="1">
    <location>
        <begin position="1"/>
        <end position="21"/>
    </location>
</feature>
<reference evidence="2 3" key="1">
    <citation type="submission" date="2017-02" db="EMBL/GenBank/DDBJ databases">
        <title>Complete genome sequences of Mycobacterium kansasii strains isolated from rhesus macaques.</title>
        <authorList>
            <person name="Panda A."/>
            <person name="Nagaraj S."/>
            <person name="Zhao X."/>
            <person name="Tettelin H."/>
            <person name="Detolla L.J."/>
        </authorList>
    </citation>
    <scope>NUCLEOTIDE SEQUENCE [LARGE SCALE GENOMIC DNA]</scope>
    <source>
        <strain evidence="2 3">11-3813</strain>
    </source>
</reference>
<accession>A0A1V3XSQ8</accession>
<name>A0A1V3XSQ8_MYCKA</name>
<dbReference type="AlphaFoldDB" id="A0A1V3XSQ8"/>
<evidence type="ECO:0000256" key="1">
    <source>
        <dbReference type="SAM" id="MobiDB-lite"/>
    </source>
</evidence>
<comment type="caution">
    <text evidence="2">The sequence shown here is derived from an EMBL/GenBank/DDBJ whole genome shotgun (WGS) entry which is preliminary data.</text>
</comment>
<dbReference type="Proteomes" id="UP000189229">
    <property type="component" value="Unassembled WGS sequence"/>
</dbReference>
<dbReference type="EMBL" id="MVBM01000001">
    <property type="protein sequence ID" value="OOK82264.1"/>
    <property type="molecule type" value="Genomic_DNA"/>
</dbReference>
<evidence type="ECO:0000313" key="3">
    <source>
        <dbReference type="Proteomes" id="UP000189229"/>
    </source>
</evidence>
<protein>
    <submittedName>
        <fullName evidence="2">Uncharacterized protein</fullName>
    </submittedName>
</protein>
<evidence type="ECO:0000313" key="2">
    <source>
        <dbReference type="EMBL" id="OOK82264.1"/>
    </source>
</evidence>